<accession>A0ABQ3GET6</accession>
<dbReference type="Proteomes" id="UP000626210">
    <property type="component" value="Unassembled WGS sequence"/>
</dbReference>
<evidence type="ECO:0000313" key="2">
    <source>
        <dbReference type="Proteomes" id="UP000626210"/>
    </source>
</evidence>
<organism evidence="1 2">
    <name type="scientific">Pseudorhodoferax aquiterrae</name>
    <dbReference type="NCBI Taxonomy" id="747304"/>
    <lineage>
        <taxon>Bacteria</taxon>
        <taxon>Pseudomonadati</taxon>
        <taxon>Pseudomonadota</taxon>
        <taxon>Betaproteobacteria</taxon>
        <taxon>Burkholderiales</taxon>
        <taxon>Comamonadaceae</taxon>
    </lineage>
</organism>
<sequence>MSQSESEVLADAVFQAVTQYIRNALASHTGKEREVVERMIRDSLGDLKDNLRNKEDLRELRDLQAKGETDRRIADLGKSLSKMLDRRIEQTKAEAAKEAARHAAVKAREVKKELLATVQIHSDEVQVVGWTPGHQWDGTKIRFEQEPGVWGPWVDVEGPRGRDGMNGGGGGMPRNLILDGGGAFDEHTTLNGGTASTVNQFAVGGGSANTRYDARVFNGGRAI</sequence>
<evidence type="ECO:0000313" key="1">
    <source>
        <dbReference type="EMBL" id="GHD02285.1"/>
    </source>
</evidence>
<name>A0ABQ3GET6_9BURK</name>
<comment type="caution">
    <text evidence="1">The sequence shown here is derived from an EMBL/GenBank/DDBJ whole genome shotgun (WGS) entry which is preliminary data.</text>
</comment>
<reference evidence="2" key="1">
    <citation type="journal article" date="2019" name="Int. J. Syst. Evol. Microbiol.">
        <title>The Global Catalogue of Microorganisms (GCM) 10K type strain sequencing project: providing services to taxonomists for standard genome sequencing and annotation.</title>
        <authorList>
            <consortium name="The Broad Institute Genomics Platform"/>
            <consortium name="The Broad Institute Genome Sequencing Center for Infectious Disease"/>
            <person name="Wu L."/>
            <person name="Ma J."/>
        </authorList>
    </citation>
    <scope>NUCLEOTIDE SEQUENCE [LARGE SCALE GENOMIC DNA]</scope>
    <source>
        <strain evidence="2">KCTC 23314</strain>
    </source>
</reference>
<keyword evidence="2" id="KW-1185">Reference proteome</keyword>
<dbReference type="EMBL" id="BMYK01000039">
    <property type="protein sequence ID" value="GHD02285.1"/>
    <property type="molecule type" value="Genomic_DNA"/>
</dbReference>
<proteinExistence type="predicted"/>
<dbReference type="RefSeq" id="WP_189690661.1">
    <property type="nucleotide sequence ID" value="NZ_BMYK01000039.1"/>
</dbReference>
<gene>
    <name evidence="1" type="ORF">GCM10007320_61390</name>
</gene>
<protein>
    <submittedName>
        <fullName evidence="1">Uncharacterized protein</fullName>
    </submittedName>
</protein>